<keyword evidence="3" id="KW-1185">Reference proteome</keyword>
<dbReference type="KEGG" id="marz:MARA_51270"/>
<feature type="domain" description="2,4-diaminopentanoate dehydrogenase C-terminal" evidence="1">
    <location>
        <begin position="150"/>
        <end position="354"/>
    </location>
</feature>
<keyword evidence="2" id="KW-0418">Kinase</keyword>
<reference evidence="2 3" key="1">
    <citation type="journal article" date="2019" name="Emerg. Microbes Infect.">
        <title>Comprehensive subspecies identification of 175 nontuberculous mycobacteria species based on 7547 genomic profiles.</title>
        <authorList>
            <person name="Matsumoto Y."/>
            <person name="Kinjo T."/>
            <person name="Motooka D."/>
            <person name="Nabeya D."/>
            <person name="Jung N."/>
            <person name="Uechi K."/>
            <person name="Horii T."/>
            <person name="Iida T."/>
            <person name="Fujita J."/>
            <person name="Nakamura S."/>
        </authorList>
    </citation>
    <scope>NUCLEOTIDE SEQUENCE [LARGE SCALE GENOMIC DNA]</scope>
    <source>
        <strain evidence="2 3">JCM 18538</strain>
    </source>
</reference>
<dbReference type="Proteomes" id="UP000467428">
    <property type="component" value="Chromosome"/>
</dbReference>
<geneLocation type="plasmid" evidence="3">
    <name>pjcm18538 dna</name>
</geneLocation>
<gene>
    <name evidence="2" type="ORF">MARA_51270</name>
</gene>
<evidence type="ECO:0000313" key="2">
    <source>
        <dbReference type="EMBL" id="BBY51659.1"/>
    </source>
</evidence>
<dbReference type="Pfam" id="PF19328">
    <property type="entry name" value="DAP_DH_C"/>
    <property type="match status" value="1"/>
</dbReference>
<dbReference type="AlphaFoldDB" id="A0A7I7S5T3"/>
<keyword evidence="2" id="KW-0808">Transferase</keyword>
<name>A0A7I7S5T3_9MYCO</name>
<dbReference type="EMBL" id="AP022593">
    <property type="protein sequence ID" value="BBY51659.1"/>
    <property type="molecule type" value="Genomic_DNA"/>
</dbReference>
<protein>
    <submittedName>
        <fullName evidence="2">Diacylglycerol kinase</fullName>
    </submittedName>
</protein>
<dbReference type="GO" id="GO:0016301">
    <property type="term" value="F:kinase activity"/>
    <property type="evidence" value="ECO:0007669"/>
    <property type="project" value="UniProtKB-KW"/>
</dbReference>
<dbReference type="SUPFAM" id="SSF51735">
    <property type="entry name" value="NAD(P)-binding Rossmann-fold domains"/>
    <property type="match status" value="1"/>
</dbReference>
<sequence>MTEPSKPIKVAAIGTGNVGRHALTQLIIDPRFELTAVWVSSESKAGRDAGDLAGLDTTTGITATTDLDAVLATNPDAAVYTAMADNRLVEALEDYRRILAAGVNVVGSSAVFLQYPWATLPPEMVTPIEEATKTGNSSLFVGGIDPGFANDLLPLALAGTCQSIEQVRCMEIINYDTYDSATVMFDVMGFGRPLDDLPMLLQPGVLSLAWGSVVRQLAAGLGVDLDEVKEEYVREPAPEAFDIASGHIEKGTAAALRFEVQGIKDGKVVVVLEHVTRLRDDLCPDWPQPAQEGGSYRIEITGEPSYTVDLCLSSPNGDHNHAGLVATAARVVNALPEVVAAAPGIRTTIDLPLVTGRGLYAVGSL</sequence>
<evidence type="ECO:0000313" key="3">
    <source>
        <dbReference type="Proteomes" id="UP000467428"/>
    </source>
</evidence>
<organism evidence="2 3">
    <name type="scientific">Mycolicibacterium arabiense</name>
    <dbReference type="NCBI Taxonomy" id="1286181"/>
    <lineage>
        <taxon>Bacteria</taxon>
        <taxon>Bacillati</taxon>
        <taxon>Actinomycetota</taxon>
        <taxon>Actinomycetes</taxon>
        <taxon>Mycobacteriales</taxon>
        <taxon>Mycobacteriaceae</taxon>
        <taxon>Mycolicibacterium</taxon>
    </lineage>
</organism>
<dbReference type="InterPro" id="IPR045760">
    <property type="entry name" value="DAP_DH_C"/>
</dbReference>
<dbReference type="RefSeq" id="WP_235887297.1">
    <property type="nucleotide sequence ID" value="NZ_AP022593.1"/>
</dbReference>
<dbReference type="InterPro" id="IPR036291">
    <property type="entry name" value="NAD(P)-bd_dom_sf"/>
</dbReference>
<accession>A0A7I7S5T3</accession>
<dbReference type="Gene3D" id="3.40.50.720">
    <property type="entry name" value="NAD(P)-binding Rossmann-like Domain"/>
    <property type="match status" value="1"/>
</dbReference>
<evidence type="ECO:0000259" key="1">
    <source>
        <dbReference type="Pfam" id="PF19328"/>
    </source>
</evidence>
<proteinExistence type="predicted"/>